<dbReference type="AlphaFoldDB" id="A0A812L2V6"/>
<evidence type="ECO:0000313" key="3">
    <source>
        <dbReference type="EMBL" id="CAE7240321.1"/>
    </source>
</evidence>
<evidence type="ECO:0000313" key="4">
    <source>
        <dbReference type="Proteomes" id="UP000601435"/>
    </source>
</evidence>
<keyword evidence="2" id="KW-1133">Transmembrane helix</keyword>
<reference evidence="3" key="1">
    <citation type="submission" date="2021-02" db="EMBL/GenBank/DDBJ databases">
        <authorList>
            <person name="Dougan E. K."/>
            <person name="Rhodes N."/>
            <person name="Thang M."/>
            <person name="Chan C."/>
        </authorList>
    </citation>
    <scope>NUCLEOTIDE SEQUENCE</scope>
</reference>
<gene>
    <name evidence="3" type="ORF">SNEC2469_LOCUS4292</name>
</gene>
<keyword evidence="2" id="KW-0812">Transmembrane</keyword>
<keyword evidence="2" id="KW-0472">Membrane</keyword>
<dbReference type="EMBL" id="CAJNJA010008779">
    <property type="protein sequence ID" value="CAE7240321.1"/>
    <property type="molecule type" value="Genomic_DNA"/>
</dbReference>
<dbReference type="Proteomes" id="UP000601435">
    <property type="component" value="Unassembled WGS sequence"/>
</dbReference>
<feature type="non-terminal residue" evidence="3">
    <location>
        <position position="1"/>
    </location>
</feature>
<feature type="transmembrane region" description="Helical" evidence="2">
    <location>
        <begin position="81"/>
        <end position="102"/>
    </location>
</feature>
<evidence type="ECO:0000256" key="2">
    <source>
        <dbReference type="SAM" id="Phobius"/>
    </source>
</evidence>
<name>A0A812L2V6_9DINO</name>
<accession>A0A812L2V6</accession>
<proteinExistence type="predicted"/>
<feature type="region of interest" description="Disordered" evidence="1">
    <location>
        <begin position="123"/>
        <end position="165"/>
    </location>
</feature>
<evidence type="ECO:0000256" key="1">
    <source>
        <dbReference type="SAM" id="MobiDB-lite"/>
    </source>
</evidence>
<protein>
    <submittedName>
        <fullName evidence="3">Uncharacterized protein</fullName>
    </submittedName>
</protein>
<keyword evidence="4" id="KW-1185">Reference proteome</keyword>
<sequence>FVPTKACPGNLSGTCQSFASDCWALGPPLEHCFCQEGFAPEATAYFERDIMGVFYYQCCPSTGTAAVGCEPPTRHLQQVQVMLIAGVVLFCAGTIGILITLAPRAQRKPLSLDPGDERWCRNASRSPDAQVVRDSGRSAPVPPTYHACSGPGRDTPTRKGHVRQF</sequence>
<organism evidence="3 4">
    <name type="scientific">Symbiodinium necroappetens</name>
    <dbReference type="NCBI Taxonomy" id="1628268"/>
    <lineage>
        <taxon>Eukaryota</taxon>
        <taxon>Sar</taxon>
        <taxon>Alveolata</taxon>
        <taxon>Dinophyceae</taxon>
        <taxon>Suessiales</taxon>
        <taxon>Symbiodiniaceae</taxon>
        <taxon>Symbiodinium</taxon>
    </lineage>
</organism>
<comment type="caution">
    <text evidence="3">The sequence shown here is derived from an EMBL/GenBank/DDBJ whole genome shotgun (WGS) entry which is preliminary data.</text>
</comment>